<evidence type="ECO:0000256" key="2">
    <source>
        <dbReference type="ARBA" id="ARBA00012737"/>
    </source>
</evidence>
<dbReference type="EMBL" id="JBHTCE010000001">
    <property type="protein sequence ID" value="MFC7388879.1"/>
    <property type="molecule type" value="Genomic_DNA"/>
</dbReference>
<dbReference type="SUPFAM" id="SSF52402">
    <property type="entry name" value="Adenine nucleotide alpha hydrolases-like"/>
    <property type="match status" value="1"/>
</dbReference>
<evidence type="ECO:0000259" key="5">
    <source>
        <dbReference type="PROSITE" id="PS51278"/>
    </source>
</evidence>
<evidence type="ECO:0000256" key="1">
    <source>
        <dbReference type="ARBA" id="ARBA00005187"/>
    </source>
</evidence>
<dbReference type="InterPro" id="IPR001962">
    <property type="entry name" value="Asn_synthase"/>
</dbReference>
<dbReference type="EC" id="6.3.5.4" evidence="2"/>
<dbReference type="Gene3D" id="3.60.20.10">
    <property type="entry name" value="Glutamine Phosphoribosylpyrophosphate, subunit 1, domain 1"/>
    <property type="match status" value="1"/>
</dbReference>
<dbReference type="Proteomes" id="UP001596439">
    <property type="component" value="Unassembled WGS sequence"/>
</dbReference>
<comment type="catalytic activity">
    <reaction evidence="4">
        <text>L-aspartate + L-glutamine + ATP + H2O = L-asparagine + L-glutamate + AMP + diphosphate + H(+)</text>
        <dbReference type="Rhea" id="RHEA:12228"/>
        <dbReference type="ChEBI" id="CHEBI:15377"/>
        <dbReference type="ChEBI" id="CHEBI:15378"/>
        <dbReference type="ChEBI" id="CHEBI:29985"/>
        <dbReference type="ChEBI" id="CHEBI:29991"/>
        <dbReference type="ChEBI" id="CHEBI:30616"/>
        <dbReference type="ChEBI" id="CHEBI:33019"/>
        <dbReference type="ChEBI" id="CHEBI:58048"/>
        <dbReference type="ChEBI" id="CHEBI:58359"/>
        <dbReference type="ChEBI" id="CHEBI:456215"/>
        <dbReference type="EC" id="6.3.5.4"/>
    </reaction>
</comment>
<dbReference type="SUPFAM" id="SSF56235">
    <property type="entry name" value="N-terminal nucleophile aminohydrolases (Ntn hydrolases)"/>
    <property type="match status" value="1"/>
</dbReference>
<dbReference type="InterPro" id="IPR014729">
    <property type="entry name" value="Rossmann-like_a/b/a_fold"/>
</dbReference>
<dbReference type="Gene3D" id="3.40.50.620">
    <property type="entry name" value="HUPs"/>
    <property type="match status" value="1"/>
</dbReference>
<evidence type="ECO:0000313" key="6">
    <source>
        <dbReference type="EMBL" id="MFC7388879.1"/>
    </source>
</evidence>
<dbReference type="PROSITE" id="PS51278">
    <property type="entry name" value="GATASE_TYPE_2"/>
    <property type="match status" value="1"/>
</dbReference>
<gene>
    <name evidence="6" type="ORF">ACFQO8_01910</name>
</gene>
<protein>
    <recommendedName>
        <fullName evidence="2">asparagine synthase (glutamine-hydrolyzing)</fullName>
        <ecNumber evidence="2">6.3.5.4</ecNumber>
    </recommendedName>
</protein>
<evidence type="ECO:0000256" key="3">
    <source>
        <dbReference type="ARBA" id="ARBA00022888"/>
    </source>
</evidence>
<dbReference type="PANTHER" id="PTHR43284:SF1">
    <property type="entry name" value="ASPARAGINE SYNTHETASE"/>
    <property type="match status" value="1"/>
</dbReference>
<organism evidence="6 7">
    <name type="scientific">Exiguobacterium aestuarii</name>
    <dbReference type="NCBI Taxonomy" id="273527"/>
    <lineage>
        <taxon>Bacteria</taxon>
        <taxon>Bacillati</taxon>
        <taxon>Bacillota</taxon>
        <taxon>Bacilli</taxon>
        <taxon>Bacillales</taxon>
        <taxon>Bacillales Family XII. Incertae Sedis</taxon>
        <taxon>Exiguobacterium</taxon>
    </lineage>
</organism>
<dbReference type="InterPro" id="IPR029055">
    <property type="entry name" value="Ntn_hydrolases_N"/>
</dbReference>
<proteinExistence type="predicted"/>
<reference evidence="7" key="1">
    <citation type="journal article" date="2019" name="Int. J. Syst. Evol. Microbiol.">
        <title>The Global Catalogue of Microorganisms (GCM) 10K type strain sequencing project: providing services to taxonomists for standard genome sequencing and annotation.</title>
        <authorList>
            <consortium name="The Broad Institute Genomics Platform"/>
            <consortium name="The Broad Institute Genome Sequencing Center for Infectious Disease"/>
            <person name="Wu L."/>
            <person name="Ma J."/>
        </authorList>
    </citation>
    <scope>NUCLEOTIDE SEQUENCE [LARGE SCALE GENOMIC DNA]</scope>
    <source>
        <strain evidence="7">CCUG 55590</strain>
    </source>
</reference>
<dbReference type="Pfam" id="PF13522">
    <property type="entry name" value="GATase_6"/>
    <property type="match status" value="1"/>
</dbReference>
<dbReference type="InterPro" id="IPR017932">
    <property type="entry name" value="GATase_2_dom"/>
</dbReference>
<dbReference type="InterPro" id="IPR051786">
    <property type="entry name" value="ASN_synthetase/amidase"/>
</dbReference>
<keyword evidence="3" id="KW-0028">Amino-acid biosynthesis</keyword>
<feature type="domain" description="Glutamine amidotransferase type-2" evidence="5">
    <location>
        <begin position="2"/>
        <end position="209"/>
    </location>
</feature>
<evidence type="ECO:0000256" key="4">
    <source>
        <dbReference type="ARBA" id="ARBA00048741"/>
    </source>
</evidence>
<accession>A0ABW2PHE7</accession>
<sequence length="614" mass="71222">MSAIFGMLGSTSASNGVRALRSSFTTKYECDRSAIWFNETCGLGTLEQWINKEEEHSPQPFRLDSLIIVFDGMLDYRDDLKEKLNVGFQEKSTDAELVAKSFMKWGIECVEHLMGIFAFAVYDESINEMWIVRDRLGERAVCYTHREDGLMFSTTPKPIATYYDYDINETFLKQYAVSPMQLKTHDPYIAPWEKIQYVPPGHVLHYQQGNVTLKEYWAYQSQPERTFRSEEECHEELDKILEEATRTCTRTDGEVGLMLSGGLDSTTVAAYAAPLLQREDKSLHAYTHVPLSEYEDSAEILGNERPLVEEVLKYYPSIKPNWIENRERNAYNTMDDWLEILEMPYGFFINAPWLLSIHETAKNQDVRVMLNGKHGNCTISYGSIGVYYSELFRSAQFSEMIKEFYALLNNGMSVYTASKKIFGSVILSYKISHKSERLLKKHISKFLSIDLRNKITYRHLNLNEHNVKERLSDSYERDHFHFHGVFSTMCSLRFNCVVRDPLSSIQLIDFCSSLSSDYFASKGVSKKLVRSLMKNRLPLKVLDMNRPRGRQSADWNFRLINSQNSIMNDLQITKSNLISIESLDKLWNSLSKDIWTMNFMFRRIIIHKFKGGES</sequence>
<dbReference type="Pfam" id="PF00733">
    <property type="entry name" value="Asn_synthase"/>
    <property type="match status" value="1"/>
</dbReference>
<dbReference type="PANTHER" id="PTHR43284">
    <property type="entry name" value="ASPARAGINE SYNTHETASE (GLUTAMINE-HYDROLYZING)"/>
    <property type="match status" value="1"/>
</dbReference>
<name>A0ABW2PHE7_9BACL</name>
<evidence type="ECO:0000313" key="7">
    <source>
        <dbReference type="Proteomes" id="UP001596439"/>
    </source>
</evidence>
<keyword evidence="3" id="KW-0061">Asparagine biosynthesis</keyword>
<keyword evidence="7" id="KW-1185">Reference proteome</keyword>
<dbReference type="RefSeq" id="WP_214786452.1">
    <property type="nucleotide sequence ID" value="NZ_JANIEL010000007.1"/>
</dbReference>
<comment type="pathway">
    <text evidence="1">Amino-acid biosynthesis; L-asparagine biosynthesis; L-asparagine from L-aspartate (L-Gln route): step 1/1.</text>
</comment>
<comment type="caution">
    <text evidence="6">The sequence shown here is derived from an EMBL/GenBank/DDBJ whole genome shotgun (WGS) entry which is preliminary data.</text>
</comment>